<evidence type="ECO:0000256" key="5">
    <source>
        <dbReference type="ARBA" id="ARBA00022989"/>
    </source>
</evidence>
<keyword evidence="7" id="KW-0472">Membrane</keyword>
<comment type="subcellular location">
    <subcellularLocation>
        <location evidence="1">Membrane</location>
        <topology evidence="1">Single-pass membrane protein</topology>
    </subcellularLocation>
</comment>
<proteinExistence type="predicted"/>
<evidence type="ECO:0000256" key="6">
    <source>
        <dbReference type="ARBA" id="ARBA00023010"/>
    </source>
</evidence>
<keyword evidence="3" id="KW-0812">Transmembrane</keyword>
<evidence type="ECO:0000256" key="1">
    <source>
        <dbReference type="ARBA" id="ARBA00004167"/>
    </source>
</evidence>
<evidence type="ECO:0000256" key="4">
    <source>
        <dbReference type="ARBA" id="ARBA00022927"/>
    </source>
</evidence>
<evidence type="ECO:0000313" key="9">
    <source>
        <dbReference type="EMBL" id="XDQ82607.1"/>
    </source>
</evidence>
<keyword evidence="2" id="KW-0813">Transport</keyword>
<dbReference type="RefSeq" id="WP_369184933.1">
    <property type="nucleotide sequence ID" value="NZ_CP163445.1"/>
</dbReference>
<dbReference type="PRINTS" id="PR01506">
    <property type="entry name" value="TATBPROTEIN"/>
</dbReference>
<evidence type="ECO:0000256" key="3">
    <source>
        <dbReference type="ARBA" id="ARBA00022692"/>
    </source>
</evidence>
<reference evidence="9" key="1">
    <citation type="submission" date="2024-07" db="EMBL/GenBank/DDBJ databases">
        <authorList>
            <person name="Yu S.T."/>
        </authorList>
    </citation>
    <scope>NUCLEOTIDE SEQUENCE</scope>
    <source>
        <strain evidence="9">Y1</strain>
    </source>
</reference>
<dbReference type="Pfam" id="PF02416">
    <property type="entry name" value="TatA_B_E"/>
    <property type="match status" value="1"/>
</dbReference>
<evidence type="ECO:0000256" key="2">
    <source>
        <dbReference type="ARBA" id="ARBA00022448"/>
    </source>
</evidence>
<dbReference type="AlphaFoldDB" id="A0AB39TTR0"/>
<keyword evidence="4" id="KW-0653">Protein transport</keyword>
<accession>A0AB39TTR0</accession>
<dbReference type="EMBL" id="CP163445">
    <property type="protein sequence ID" value="XDQ82607.1"/>
    <property type="molecule type" value="Genomic_DNA"/>
</dbReference>
<dbReference type="InterPro" id="IPR003369">
    <property type="entry name" value="TatA/B/E"/>
</dbReference>
<feature type="region of interest" description="Disordered" evidence="8">
    <location>
        <begin position="101"/>
        <end position="126"/>
    </location>
</feature>
<protein>
    <recommendedName>
        <fullName evidence="10">Sec-independent protein translocase protein TatB</fullName>
    </recommendedName>
</protein>
<keyword evidence="6" id="KW-0811">Translocation</keyword>
<name>A0AB39TTR0_9ACTN</name>
<gene>
    <name evidence="9" type="ORF">AB2U05_30980</name>
</gene>
<evidence type="ECO:0000256" key="8">
    <source>
        <dbReference type="SAM" id="MobiDB-lite"/>
    </source>
</evidence>
<evidence type="ECO:0008006" key="10">
    <source>
        <dbReference type="Google" id="ProtNLM"/>
    </source>
</evidence>
<sequence>MLDLSLVKIAVLMALAVVIFGPEKVPALISDAMRLLRTLQAFARTGTEELKQSLGPEFADLRPQDLHPRALATRALTSAVPELAGLREEIRDTAQPVGQLLHQDLGALSQPAQSPVPEQQTPADLA</sequence>
<organism evidence="9">
    <name type="scientific">Streptomyces sp. Y1</name>
    <dbReference type="NCBI Taxonomy" id="3238634"/>
    <lineage>
        <taxon>Bacteria</taxon>
        <taxon>Bacillati</taxon>
        <taxon>Actinomycetota</taxon>
        <taxon>Actinomycetes</taxon>
        <taxon>Kitasatosporales</taxon>
        <taxon>Streptomycetaceae</taxon>
        <taxon>Streptomyces</taxon>
    </lineage>
</organism>
<feature type="compositionally biased region" description="Polar residues" evidence="8">
    <location>
        <begin position="110"/>
        <end position="126"/>
    </location>
</feature>
<evidence type="ECO:0000256" key="7">
    <source>
        <dbReference type="ARBA" id="ARBA00023136"/>
    </source>
</evidence>
<keyword evidence="5" id="KW-1133">Transmembrane helix</keyword>